<evidence type="ECO:0000313" key="1">
    <source>
        <dbReference type="EMBL" id="HAC6695918.1"/>
    </source>
</evidence>
<reference evidence="1" key="2">
    <citation type="submission" date="2018-09" db="EMBL/GenBank/DDBJ databases">
        <authorList>
            <consortium name="NCBI Pathogen Detection Project"/>
        </authorList>
    </citation>
    <scope>NUCLEOTIDE SEQUENCE</scope>
    <source>
        <strain evidence="1">2702-77</strain>
    </source>
</reference>
<dbReference type="AlphaFoldDB" id="A0A702FPU7"/>
<proteinExistence type="predicted"/>
<protein>
    <submittedName>
        <fullName evidence="1">Uncharacterized protein</fullName>
    </submittedName>
</protein>
<reference evidence="1" key="1">
    <citation type="journal article" date="2018" name="Genome Biol.">
        <title>SKESA: strategic k-mer extension for scrupulous assemblies.</title>
        <authorList>
            <person name="Souvorov A."/>
            <person name="Agarwala R."/>
            <person name="Lipman D.J."/>
        </authorList>
    </citation>
    <scope>NUCLEOTIDE SEQUENCE</scope>
    <source>
        <strain evidence="1">2702-77</strain>
    </source>
</reference>
<accession>A0A702FPU7</accession>
<gene>
    <name evidence="1" type="ORF">G0D16_17005</name>
</gene>
<sequence length="67" mass="7699">MTISNKNPAASKKLTITEYFIDKQLKNKNFTLVDSYYAGIYPMQKQKCFMISLLPPPHADLFAIRSN</sequence>
<dbReference type="EMBL" id="DAAMHO010000021">
    <property type="protein sequence ID" value="HAC6695918.1"/>
    <property type="molecule type" value="Genomic_DNA"/>
</dbReference>
<name>A0A702FPU7_SALBN</name>
<organism evidence="1">
    <name type="scientific">Salmonella bongori serovar 44:r:-</name>
    <dbReference type="NCBI Taxonomy" id="1967585"/>
    <lineage>
        <taxon>Bacteria</taxon>
        <taxon>Pseudomonadati</taxon>
        <taxon>Pseudomonadota</taxon>
        <taxon>Gammaproteobacteria</taxon>
        <taxon>Enterobacterales</taxon>
        <taxon>Enterobacteriaceae</taxon>
        <taxon>Salmonella</taxon>
    </lineage>
</organism>
<comment type="caution">
    <text evidence="1">The sequence shown here is derived from an EMBL/GenBank/DDBJ whole genome shotgun (WGS) entry which is preliminary data.</text>
</comment>